<evidence type="ECO:0000313" key="2">
    <source>
        <dbReference type="EMBL" id="CCA20204.1"/>
    </source>
</evidence>
<organism evidence="2">
    <name type="scientific">Albugo laibachii Nc14</name>
    <dbReference type="NCBI Taxonomy" id="890382"/>
    <lineage>
        <taxon>Eukaryota</taxon>
        <taxon>Sar</taxon>
        <taxon>Stramenopiles</taxon>
        <taxon>Oomycota</taxon>
        <taxon>Peronosporomycetes</taxon>
        <taxon>Albuginales</taxon>
        <taxon>Albuginaceae</taxon>
        <taxon>Albugo</taxon>
    </lineage>
</organism>
<proteinExistence type="predicted"/>
<feature type="region of interest" description="Disordered" evidence="1">
    <location>
        <begin position="29"/>
        <end position="48"/>
    </location>
</feature>
<reference evidence="2" key="1">
    <citation type="journal article" date="2011" name="PLoS Biol.">
        <title>Gene gain and loss during evolution of obligate parasitism in the white rust pathogen of Arabidopsis thaliana.</title>
        <authorList>
            <person name="Kemen E."/>
            <person name="Gardiner A."/>
            <person name="Schultz-Larsen T."/>
            <person name="Kemen A.C."/>
            <person name="Balmuth A.L."/>
            <person name="Robert-Seilaniantz A."/>
            <person name="Bailey K."/>
            <person name="Holub E."/>
            <person name="Studholme D.J."/>
            <person name="Maclean D."/>
            <person name="Jones J.D."/>
        </authorList>
    </citation>
    <scope>NUCLEOTIDE SEQUENCE</scope>
</reference>
<sequence>MRNTRHICISISIMVMKQNYLQTLTVKRQTDTDFKRESPSSPSSQTIGKDYLKEAFPKGFLNPPSKVKKMRTRQPSSKAFHSLKIKSLTSQIYAKGRVTKPTVTE</sequence>
<dbReference type="AlphaFoldDB" id="F0WG69"/>
<dbReference type="HOGENOM" id="CLU_2241621_0_0_1"/>
<name>F0WG69_9STRA</name>
<protein>
    <submittedName>
        <fullName evidence="2">AlNc14C88G5599 protein</fullName>
    </submittedName>
</protein>
<dbReference type="EMBL" id="FR824133">
    <property type="protein sequence ID" value="CCA20204.1"/>
    <property type="molecule type" value="Genomic_DNA"/>
</dbReference>
<reference evidence="2" key="2">
    <citation type="submission" date="2011-02" db="EMBL/GenBank/DDBJ databases">
        <authorList>
            <person name="MacLean D."/>
        </authorList>
    </citation>
    <scope>NUCLEOTIDE SEQUENCE</scope>
</reference>
<accession>F0WG69</accession>
<evidence type="ECO:0000256" key="1">
    <source>
        <dbReference type="SAM" id="MobiDB-lite"/>
    </source>
</evidence>
<gene>
    <name evidence="2" type="primary">AlNc14C88G5599</name>
    <name evidence="2" type="ORF">ALNC14_063470</name>
</gene>
<feature type="compositionally biased region" description="Basic and acidic residues" evidence="1">
    <location>
        <begin position="29"/>
        <end position="38"/>
    </location>
</feature>